<sequence length="169" mass="17639">MLFNAASILAFAALASTAAVRRADYGSWDFSGSVSFPASGYLSYSVDATYTNSQLAAPIEVTCSYLYNPQTKTETASCSDPSFTYDFGGVRKSQPQVTFLVDGGKNLLLTSVFLGMANTISTVTLTQTVELDGSPVTVTGAQEFDWDFSSGSGRSGSAKGPIAAQTATA</sequence>
<reference evidence="3 4" key="1">
    <citation type="submission" date="2014-02" db="EMBL/GenBank/DDBJ databases">
        <title>The genome sequence of Colletotrichum simmondsii CBS122122.</title>
        <authorList>
            <person name="Baroncelli R."/>
            <person name="Thon M.R."/>
        </authorList>
    </citation>
    <scope>NUCLEOTIDE SEQUENCE [LARGE SCALE GENOMIC DNA]</scope>
    <source>
        <strain evidence="3 4">CBS122122</strain>
    </source>
</reference>
<feature type="signal peptide" evidence="2">
    <location>
        <begin position="1"/>
        <end position="19"/>
    </location>
</feature>
<dbReference type="EMBL" id="JFBX01000805">
    <property type="protein sequence ID" value="KXH27831.1"/>
    <property type="molecule type" value="Genomic_DNA"/>
</dbReference>
<keyword evidence="2" id="KW-0732">Signal</keyword>
<accession>A0A135RVX0</accession>
<dbReference type="AlphaFoldDB" id="A0A135RVX0"/>
<protein>
    <recommendedName>
        <fullName evidence="5">AA1-like domain-containing protein</fullName>
    </recommendedName>
</protein>
<comment type="caution">
    <text evidence="3">The sequence shown here is derived from an EMBL/GenBank/DDBJ whole genome shotgun (WGS) entry which is preliminary data.</text>
</comment>
<evidence type="ECO:0008006" key="5">
    <source>
        <dbReference type="Google" id="ProtNLM"/>
    </source>
</evidence>
<evidence type="ECO:0000313" key="3">
    <source>
        <dbReference type="EMBL" id="KXH27831.1"/>
    </source>
</evidence>
<organism evidence="3 4">
    <name type="scientific">Colletotrichum simmondsii</name>
    <dbReference type="NCBI Taxonomy" id="703756"/>
    <lineage>
        <taxon>Eukaryota</taxon>
        <taxon>Fungi</taxon>
        <taxon>Dikarya</taxon>
        <taxon>Ascomycota</taxon>
        <taxon>Pezizomycotina</taxon>
        <taxon>Sordariomycetes</taxon>
        <taxon>Hypocreomycetidae</taxon>
        <taxon>Glomerellales</taxon>
        <taxon>Glomerellaceae</taxon>
        <taxon>Colletotrichum</taxon>
        <taxon>Colletotrichum acutatum species complex</taxon>
    </lineage>
</organism>
<feature type="chain" id="PRO_5007801351" description="AA1-like domain-containing protein" evidence="2">
    <location>
        <begin position="20"/>
        <end position="169"/>
    </location>
</feature>
<evidence type="ECO:0000256" key="1">
    <source>
        <dbReference type="SAM" id="MobiDB-lite"/>
    </source>
</evidence>
<dbReference type="OrthoDB" id="3753703at2759"/>
<gene>
    <name evidence="3" type="ORF">CSIM01_06750</name>
</gene>
<evidence type="ECO:0000313" key="4">
    <source>
        <dbReference type="Proteomes" id="UP000070328"/>
    </source>
</evidence>
<evidence type="ECO:0000256" key="2">
    <source>
        <dbReference type="SAM" id="SignalP"/>
    </source>
</evidence>
<name>A0A135RVX0_9PEZI</name>
<proteinExistence type="predicted"/>
<feature type="region of interest" description="Disordered" evidence="1">
    <location>
        <begin position="149"/>
        <end position="169"/>
    </location>
</feature>
<keyword evidence="4" id="KW-1185">Reference proteome</keyword>
<dbReference type="Proteomes" id="UP000070328">
    <property type="component" value="Unassembled WGS sequence"/>
</dbReference>